<name>A0ABN2CWB7_9ACTN</name>
<feature type="region of interest" description="Disordered" evidence="1">
    <location>
        <begin position="185"/>
        <end position="248"/>
    </location>
</feature>
<dbReference type="Pfam" id="PF14065">
    <property type="entry name" value="Pvc16_N"/>
    <property type="match status" value="1"/>
</dbReference>
<evidence type="ECO:0000259" key="2">
    <source>
        <dbReference type="Pfam" id="PF14065"/>
    </source>
</evidence>
<dbReference type="Proteomes" id="UP001501705">
    <property type="component" value="Unassembled WGS sequence"/>
</dbReference>
<dbReference type="InterPro" id="IPR025351">
    <property type="entry name" value="Pvc16_N"/>
</dbReference>
<evidence type="ECO:0000313" key="4">
    <source>
        <dbReference type="Proteomes" id="UP001501705"/>
    </source>
</evidence>
<feature type="domain" description="Pvc16 N-terminal" evidence="2">
    <location>
        <begin position="8"/>
        <end position="180"/>
    </location>
</feature>
<reference evidence="3 4" key="1">
    <citation type="journal article" date="2019" name="Int. J. Syst. Evol. Microbiol.">
        <title>The Global Catalogue of Microorganisms (GCM) 10K type strain sequencing project: providing services to taxonomists for standard genome sequencing and annotation.</title>
        <authorList>
            <consortium name="The Broad Institute Genomics Platform"/>
            <consortium name="The Broad Institute Genome Sequencing Center for Infectious Disease"/>
            <person name="Wu L."/>
            <person name="Ma J."/>
        </authorList>
    </citation>
    <scope>NUCLEOTIDE SEQUENCE [LARGE SCALE GENOMIC DNA]</scope>
    <source>
        <strain evidence="3 4">JCM 15572</strain>
    </source>
</reference>
<evidence type="ECO:0000313" key="3">
    <source>
        <dbReference type="EMBL" id="GAA1563536.1"/>
    </source>
</evidence>
<proteinExistence type="predicted"/>
<feature type="compositionally biased region" description="Low complexity" evidence="1">
    <location>
        <begin position="195"/>
        <end position="226"/>
    </location>
</feature>
<protein>
    <submittedName>
        <fullName evidence="3">DUF4255 domain-containing protein</fullName>
    </submittedName>
</protein>
<dbReference type="EMBL" id="BAAAPH010000005">
    <property type="protein sequence ID" value="GAA1563536.1"/>
    <property type="molecule type" value="Genomic_DNA"/>
</dbReference>
<accession>A0ABN2CWB7</accession>
<keyword evidence="4" id="KW-1185">Reference proteome</keyword>
<sequence>MLDEAERAVGTLLREQLPTGTTIRTEPPSDTWYGEHQEGESVGLFLHLVRESQSTGAIQGWSEERDPGGRVVRRTAAERHYELCYLVTAWASGYERELCLLGCVLRAVAHHPVLPMAMLTGTLLEASGPVALAIGQGDAPSAAPEIWSALGLRPRTFLDLVVTAPVAPVAVTEFAGPPVTLDLAVDATTPGNGGPARAATPDPASPSSASPSSATASSVTASSVTARSRRRARITEGAVDGATRGEAG</sequence>
<gene>
    <name evidence="3" type="ORF">GCM10009804_20250</name>
</gene>
<dbReference type="RefSeq" id="WP_344233125.1">
    <property type="nucleotide sequence ID" value="NZ_BAAAPH010000005.1"/>
</dbReference>
<comment type="caution">
    <text evidence="3">The sequence shown here is derived from an EMBL/GenBank/DDBJ whole genome shotgun (WGS) entry which is preliminary data.</text>
</comment>
<evidence type="ECO:0000256" key="1">
    <source>
        <dbReference type="SAM" id="MobiDB-lite"/>
    </source>
</evidence>
<organism evidence="3 4">
    <name type="scientific">Kribbella hippodromi</name>
    <dbReference type="NCBI Taxonomy" id="434347"/>
    <lineage>
        <taxon>Bacteria</taxon>
        <taxon>Bacillati</taxon>
        <taxon>Actinomycetota</taxon>
        <taxon>Actinomycetes</taxon>
        <taxon>Propionibacteriales</taxon>
        <taxon>Kribbellaceae</taxon>
        <taxon>Kribbella</taxon>
    </lineage>
</organism>